<proteinExistence type="predicted"/>
<name>A0A432YVU2_9GAMM</name>
<evidence type="ECO:0000259" key="2">
    <source>
        <dbReference type="PROSITE" id="PS51186"/>
    </source>
</evidence>
<sequence length="227" mass="25747">MQGLTEATEQEIQHASEQSSGEVQGELTYLVAEDLKVAASLLFQTYYDDELLQKIFRADKADYDKRLRAAIREDLTSFWESGQPIIGIRDGGTLLGVACLTRPGKSFGPGRFWHWRISMLLTAGFLSTKQVMEKERRIQEAMPNVPYHMLAFIAVAPQYQQQGIGHLLVEAAKSAFQEDPESQGIAVFVTRADYQAFFKKRGYRLQAQIEFETLPGELLFYPKEEAE</sequence>
<dbReference type="EMBL" id="PIQA01000001">
    <property type="protein sequence ID" value="RUO67440.1"/>
    <property type="molecule type" value="Genomic_DNA"/>
</dbReference>
<protein>
    <submittedName>
        <fullName evidence="3">GNAT family N-acetyltransferase</fullName>
    </submittedName>
</protein>
<keyword evidence="3" id="KW-0808">Transferase</keyword>
<dbReference type="GO" id="GO:0016747">
    <property type="term" value="F:acyltransferase activity, transferring groups other than amino-acyl groups"/>
    <property type="evidence" value="ECO:0007669"/>
    <property type="project" value="InterPro"/>
</dbReference>
<organism evidence="3 4">
    <name type="scientific">Idiomarina piscisalsi</name>
    <dbReference type="NCBI Taxonomy" id="1096243"/>
    <lineage>
        <taxon>Bacteria</taxon>
        <taxon>Pseudomonadati</taxon>
        <taxon>Pseudomonadota</taxon>
        <taxon>Gammaproteobacteria</taxon>
        <taxon>Alteromonadales</taxon>
        <taxon>Idiomarinaceae</taxon>
        <taxon>Idiomarina</taxon>
    </lineage>
</organism>
<dbReference type="PROSITE" id="PS51186">
    <property type="entry name" value="GNAT"/>
    <property type="match status" value="1"/>
</dbReference>
<comment type="caution">
    <text evidence="3">The sequence shown here is derived from an EMBL/GenBank/DDBJ whole genome shotgun (WGS) entry which is preliminary data.</text>
</comment>
<dbReference type="Proteomes" id="UP000288361">
    <property type="component" value="Unassembled WGS sequence"/>
</dbReference>
<dbReference type="InterPro" id="IPR016181">
    <property type="entry name" value="Acyl_CoA_acyltransferase"/>
</dbReference>
<dbReference type="RefSeq" id="WP_126751117.1">
    <property type="nucleotide sequence ID" value="NZ_JBHUMT010000016.1"/>
</dbReference>
<gene>
    <name evidence="3" type="ORF">CWI73_00810</name>
</gene>
<dbReference type="SUPFAM" id="SSF55729">
    <property type="entry name" value="Acyl-CoA N-acyltransferases (Nat)"/>
    <property type="match status" value="1"/>
</dbReference>
<dbReference type="Gene3D" id="3.40.630.30">
    <property type="match status" value="1"/>
</dbReference>
<evidence type="ECO:0000256" key="1">
    <source>
        <dbReference type="SAM" id="MobiDB-lite"/>
    </source>
</evidence>
<feature type="region of interest" description="Disordered" evidence="1">
    <location>
        <begin position="1"/>
        <end position="20"/>
    </location>
</feature>
<dbReference type="CDD" id="cd04301">
    <property type="entry name" value="NAT_SF"/>
    <property type="match status" value="1"/>
</dbReference>
<evidence type="ECO:0000313" key="3">
    <source>
        <dbReference type="EMBL" id="RUO67440.1"/>
    </source>
</evidence>
<dbReference type="AlphaFoldDB" id="A0A432YVU2"/>
<dbReference type="InterPro" id="IPR000182">
    <property type="entry name" value="GNAT_dom"/>
</dbReference>
<reference evidence="3 4" key="1">
    <citation type="journal article" date="2011" name="Front. Microbiol.">
        <title>Genomic signatures of strain selection and enhancement in Bacillus atrophaeus var. globigii, a historical biowarfare simulant.</title>
        <authorList>
            <person name="Gibbons H.S."/>
            <person name="Broomall S.M."/>
            <person name="McNew L.A."/>
            <person name="Daligault H."/>
            <person name="Chapman C."/>
            <person name="Bruce D."/>
            <person name="Karavis M."/>
            <person name="Krepps M."/>
            <person name="McGregor P.A."/>
            <person name="Hong C."/>
            <person name="Park K.H."/>
            <person name="Akmal A."/>
            <person name="Feldman A."/>
            <person name="Lin J.S."/>
            <person name="Chang W.E."/>
            <person name="Higgs B.W."/>
            <person name="Demirev P."/>
            <person name="Lindquist J."/>
            <person name="Liem A."/>
            <person name="Fochler E."/>
            <person name="Read T.D."/>
            <person name="Tapia R."/>
            <person name="Johnson S."/>
            <person name="Bishop-Lilly K.A."/>
            <person name="Detter C."/>
            <person name="Han C."/>
            <person name="Sozhamannan S."/>
            <person name="Rosenzweig C.N."/>
            <person name="Skowronski E.W."/>
        </authorList>
    </citation>
    <scope>NUCLEOTIDE SEQUENCE [LARGE SCALE GENOMIC DNA]</scope>
    <source>
        <strain evidence="3 4">TPS4-2</strain>
    </source>
</reference>
<accession>A0A432YVU2</accession>
<feature type="domain" description="N-acetyltransferase" evidence="2">
    <location>
        <begin position="41"/>
        <end position="224"/>
    </location>
</feature>
<dbReference type="Pfam" id="PF13508">
    <property type="entry name" value="Acetyltransf_7"/>
    <property type="match status" value="1"/>
</dbReference>
<evidence type="ECO:0000313" key="4">
    <source>
        <dbReference type="Proteomes" id="UP000288361"/>
    </source>
</evidence>